<feature type="transmembrane region" description="Helical" evidence="10">
    <location>
        <begin position="355"/>
        <end position="373"/>
    </location>
</feature>
<gene>
    <name evidence="11" type="ORF">M3N64_04345</name>
</gene>
<evidence type="ECO:0000256" key="6">
    <source>
        <dbReference type="ARBA" id="ARBA00022958"/>
    </source>
</evidence>
<evidence type="ECO:0000256" key="7">
    <source>
        <dbReference type="ARBA" id="ARBA00022989"/>
    </source>
</evidence>
<comment type="caution">
    <text evidence="11">The sequence shown here is derived from an EMBL/GenBank/DDBJ whole genome shotgun (WGS) entry which is preliminary data.</text>
</comment>
<dbReference type="EMBL" id="JAMAST010000003">
    <property type="protein sequence ID" value="MCL1631177.1"/>
    <property type="molecule type" value="Genomic_DNA"/>
</dbReference>
<evidence type="ECO:0000256" key="5">
    <source>
        <dbReference type="ARBA" id="ARBA00022692"/>
    </source>
</evidence>
<reference evidence="11 12" key="1">
    <citation type="submission" date="2022-05" db="EMBL/GenBank/DDBJ databases">
        <title>Sporolactobacillus sp nov CPB3-1, isolated from tree bark (Mangifera indica L.).</title>
        <authorList>
            <person name="Phuengjayaem S."/>
            <person name="Tanasupawat S."/>
        </authorList>
    </citation>
    <scope>NUCLEOTIDE SEQUENCE [LARGE SCALE GENOMIC DNA]</scope>
    <source>
        <strain evidence="11 12">CPB3-1</strain>
    </source>
</reference>
<dbReference type="NCBIfam" id="TIGR00933">
    <property type="entry name" value="2a38"/>
    <property type="match status" value="1"/>
</dbReference>
<keyword evidence="6" id="KW-0630">Potassium</keyword>
<name>A0ABT0M8H3_9BACL</name>
<sequence length="449" mass="49012">MHSVHQLFAKINFRNISTNPPLLLSMLLFVLIFIGTLLLKLPIAVHRPISWLDALFFSTSASTVTGLSPFDTNETFTFFGELVLMVLIQVGGIGVMAFAVFFVILLGKKVSVRQRQLMQEALNAPSLGGVIRLVSWILVLSFAIELVGAFFLALRFVPEFGWARGLFYSLFHSISGFNQAGFSLFPDSMGAYVGDPLINLTMITMITVGGIGFTVLAELLSTHRFRRLSLHAQVMIVGTLVFNCIAVLAVFLIEYNNPRSLGPLGLSDKMWAAFFQGISPRTSGLTTIDPAGLSQATLLLTMLMMFIGAGSTSTSGGIKLTTFMIVIAQAFTFLKGRREVVIYRRTIRHQVIVRAVAVISISLLAVLIGLFLLCLSENQPFLVILFEVVSAFGTAGETIGATADLTPFGKVVIMILMFFGKVGPLTLAFSVTKRSHVDIRYPDGEIYTG</sequence>
<feature type="transmembrane region" description="Helical" evidence="10">
    <location>
        <begin position="411"/>
        <end position="431"/>
    </location>
</feature>
<feature type="transmembrane region" description="Helical" evidence="10">
    <location>
        <begin position="197"/>
        <end position="220"/>
    </location>
</feature>
<dbReference type="RefSeq" id="WP_249098642.1">
    <property type="nucleotide sequence ID" value="NZ_JAMAST010000003.1"/>
</dbReference>
<protein>
    <submittedName>
        <fullName evidence="11">TrkH family potassium uptake protein</fullName>
    </submittedName>
</protein>
<feature type="transmembrane region" description="Helical" evidence="10">
    <location>
        <begin position="82"/>
        <end position="106"/>
    </location>
</feature>
<evidence type="ECO:0000256" key="1">
    <source>
        <dbReference type="ARBA" id="ARBA00004651"/>
    </source>
</evidence>
<evidence type="ECO:0000256" key="4">
    <source>
        <dbReference type="ARBA" id="ARBA00022538"/>
    </source>
</evidence>
<evidence type="ECO:0000313" key="11">
    <source>
        <dbReference type="EMBL" id="MCL1631177.1"/>
    </source>
</evidence>
<organism evidence="11 12">
    <name type="scientific">Sporolactobacillus mangiferae</name>
    <dbReference type="NCBI Taxonomy" id="2940498"/>
    <lineage>
        <taxon>Bacteria</taxon>
        <taxon>Bacillati</taxon>
        <taxon>Bacillota</taxon>
        <taxon>Bacilli</taxon>
        <taxon>Bacillales</taxon>
        <taxon>Sporolactobacillaceae</taxon>
        <taxon>Sporolactobacillus</taxon>
    </lineage>
</organism>
<keyword evidence="3" id="KW-1003">Cell membrane</keyword>
<comment type="subcellular location">
    <subcellularLocation>
        <location evidence="1">Cell membrane</location>
        <topology evidence="1">Multi-pass membrane protein</topology>
    </subcellularLocation>
</comment>
<keyword evidence="8" id="KW-0406">Ion transport</keyword>
<keyword evidence="5 10" id="KW-0812">Transmembrane</keyword>
<proteinExistence type="predicted"/>
<keyword evidence="12" id="KW-1185">Reference proteome</keyword>
<evidence type="ECO:0000256" key="3">
    <source>
        <dbReference type="ARBA" id="ARBA00022475"/>
    </source>
</evidence>
<keyword evidence="2" id="KW-0813">Transport</keyword>
<dbReference type="Proteomes" id="UP001203004">
    <property type="component" value="Unassembled WGS sequence"/>
</dbReference>
<dbReference type="PANTHER" id="PTHR32024:SF1">
    <property type="entry name" value="KTR SYSTEM POTASSIUM UPTAKE PROTEIN B"/>
    <property type="match status" value="1"/>
</dbReference>
<keyword evidence="4" id="KW-0633">Potassium transport</keyword>
<evidence type="ECO:0000256" key="10">
    <source>
        <dbReference type="SAM" id="Phobius"/>
    </source>
</evidence>
<feature type="transmembrane region" description="Helical" evidence="10">
    <location>
        <begin position="20"/>
        <end position="39"/>
    </location>
</feature>
<keyword evidence="9 10" id="KW-0472">Membrane</keyword>
<feature type="transmembrane region" description="Helical" evidence="10">
    <location>
        <begin position="127"/>
        <end position="154"/>
    </location>
</feature>
<feature type="transmembrane region" description="Helical" evidence="10">
    <location>
        <begin position="232"/>
        <end position="253"/>
    </location>
</feature>
<evidence type="ECO:0000256" key="8">
    <source>
        <dbReference type="ARBA" id="ARBA00023065"/>
    </source>
</evidence>
<dbReference type="Pfam" id="PF02386">
    <property type="entry name" value="TrkH"/>
    <property type="match status" value="1"/>
</dbReference>
<evidence type="ECO:0000313" key="12">
    <source>
        <dbReference type="Proteomes" id="UP001203004"/>
    </source>
</evidence>
<keyword evidence="7 10" id="KW-1133">Transmembrane helix</keyword>
<evidence type="ECO:0000256" key="9">
    <source>
        <dbReference type="ARBA" id="ARBA00023136"/>
    </source>
</evidence>
<accession>A0ABT0M8H3</accession>
<dbReference type="InterPro" id="IPR003445">
    <property type="entry name" value="Cat_transpt"/>
</dbReference>
<evidence type="ECO:0000256" key="2">
    <source>
        <dbReference type="ARBA" id="ARBA00022448"/>
    </source>
</evidence>
<feature type="transmembrane region" description="Helical" evidence="10">
    <location>
        <begin position="316"/>
        <end position="334"/>
    </location>
</feature>
<dbReference type="InterPro" id="IPR004772">
    <property type="entry name" value="TrkH"/>
</dbReference>
<dbReference type="PANTHER" id="PTHR32024">
    <property type="entry name" value="TRK SYSTEM POTASSIUM UPTAKE PROTEIN TRKG-RELATED"/>
    <property type="match status" value="1"/>
</dbReference>